<evidence type="ECO:0000259" key="6">
    <source>
        <dbReference type="Pfam" id="PF00149"/>
    </source>
</evidence>
<dbReference type="EMBL" id="AP019377">
    <property type="protein sequence ID" value="BBH95455.1"/>
    <property type="molecule type" value="Genomic_DNA"/>
</dbReference>
<dbReference type="PANTHER" id="PTHR34990:SF2">
    <property type="entry name" value="BLL8164 PROTEIN"/>
    <property type="match status" value="1"/>
</dbReference>
<evidence type="ECO:0000256" key="4">
    <source>
        <dbReference type="ARBA" id="ARBA00023136"/>
    </source>
</evidence>
<protein>
    <recommendedName>
        <fullName evidence="6">Calcineurin-like phosphoesterase domain-containing protein</fullName>
    </recommendedName>
</protein>
<proteinExistence type="predicted"/>
<keyword evidence="5" id="KW-0464">Manganese</keyword>
<gene>
    <name evidence="7" type="ORF">KTA_36540</name>
</gene>
<reference evidence="7" key="1">
    <citation type="submission" date="2018-12" db="EMBL/GenBank/DDBJ databases">
        <title>Novel natural products biosynthetic potential of the class Ktedonobacteria.</title>
        <authorList>
            <person name="Zheng Y."/>
            <person name="Saitou A."/>
            <person name="Wang C.M."/>
            <person name="Toyoda A."/>
            <person name="Minakuchi Y."/>
            <person name="Sekiguchi Y."/>
            <person name="Ueda K."/>
            <person name="Takano H."/>
            <person name="Sakai Y."/>
            <person name="Yokota A."/>
            <person name="Yabe S."/>
        </authorList>
    </citation>
    <scope>NUCLEOTIDE SEQUENCE</scope>
    <source>
        <strain evidence="7">A3-2</strain>
    </source>
</reference>
<dbReference type="GO" id="GO:0009245">
    <property type="term" value="P:lipid A biosynthetic process"/>
    <property type="evidence" value="ECO:0007669"/>
    <property type="project" value="TreeGrafter"/>
</dbReference>
<dbReference type="InterPro" id="IPR043461">
    <property type="entry name" value="LpxH-like"/>
</dbReference>
<evidence type="ECO:0000256" key="2">
    <source>
        <dbReference type="ARBA" id="ARBA00022519"/>
    </source>
</evidence>
<evidence type="ECO:0000256" key="1">
    <source>
        <dbReference type="ARBA" id="ARBA00022475"/>
    </source>
</evidence>
<keyword evidence="1" id="KW-1003">Cell membrane</keyword>
<dbReference type="GO" id="GO:0016020">
    <property type="term" value="C:membrane"/>
    <property type="evidence" value="ECO:0007669"/>
    <property type="project" value="GOC"/>
</dbReference>
<evidence type="ECO:0000313" key="7">
    <source>
        <dbReference type="EMBL" id="BBH95455.1"/>
    </source>
</evidence>
<accession>A0A455T7N1</accession>
<name>A0A455T7N1_9CHLR</name>
<dbReference type="AlphaFoldDB" id="A0A455T7N1"/>
<dbReference type="PANTHER" id="PTHR34990">
    <property type="entry name" value="UDP-2,3-DIACYLGLUCOSAMINE HYDROLASE-RELATED"/>
    <property type="match status" value="1"/>
</dbReference>
<dbReference type="Pfam" id="PF00149">
    <property type="entry name" value="Metallophos"/>
    <property type="match status" value="1"/>
</dbReference>
<dbReference type="InterPro" id="IPR029052">
    <property type="entry name" value="Metallo-depent_PP-like"/>
</dbReference>
<dbReference type="SUPFAM" id="SSF56300">
    <property type="entry name" value="Metallo-dependent phosphatases"/>
    <property type="match status" value="1"/>
</dbReference>
<organism evidence="7">
    <name type="scientific">Thermogemmatispora argillosa</name>
    <dbReference type="NCBI Taxonomy" id="2045280"/>
    <lineage>
        <taxon>Bacteria</taxon>
        <taxon>Bacillati</taxon>
        <taxon>Chloroflexota</taxon>
        <taxon>Ktedonobacteria</taxon>
        <taxon>Thermogemmatisporales</taxon>
        <taxon>Thermogemmatisporaceae</taxon>
        <taxon>Thermogemmatispora</taxon>
    </lineage>
</organism>
<feature type="domain" description="Calcineurin-like phosphoesterase" evidence="6">
    <location>
        <begin position="4"/>
        <end position="170"/>
    </location>
</feature>
<evidence type="ECO:0000256" key="5">
    <source>
        <dbReference type="ARBA" id="ARBA00023211"/>
    </source>
</evidence>
<dbReference type="Gene3D" id="3.60.21.10">
    <property type="match status" value="1"/>
</dbReference>
<evidence type="ECO:0000256" key="3">
    <source>
        <dbReference type="ARBA" id="ARBA00022723"/>
    </source>
</evidence>
<sequence length="468" mass="52538">MSVTILVVSDLHLADGHEPFEGFAEEQERAWEEFLGAASPGGALTEKKDDAVELVINGDCFDFLATSPLVHARTRSVAQAVEKLERILAAHRSFFEVLAQFLSQPQRRVTFVPGNHDIELLFPAIQQRLRQALGHSVASEERVRFWPRPRYEPLPTIVIEHGNFYDFWNHRSAGLWTADGEPLPPPEEILLSAGSWYYQEAGALIHCRFPYFDHLEPSLSYPSQMALLALFAPELLRAVVTNLVGLISRPRQPLAGLRPGEMHVALRLFEEAMQDLAAFQRDMQRQKSDWQPVPGWDEQQATAALLEEYLDLREALAEASKPTATEETRQEAVARIFGRSAARRLDSTAAGMCALLQREPRLRYALAGHTHSWLVQPLANGYQSYLNTGTWTRRLARPAPEEMTPALFAWLRAPQWPPTPTASPLREVTQYTFALIRADEDGSRPTASLCAWESASQPAYRVLAATPS</sequence>
<dbReference type="GO" id="GO:0046872">
    <property type="term" value="F:metal ion binding"/>
    <property type="evidence" value="ECO:0007669"/>
    <property type="project" value="UniProtKB-KW"/>
</dbReference>
<dbReference type="InterPro" id="IPR004843">
    <property type="entry name" value="Calcineurin-like_PHP"/>
</dbReference>
<keyword evidence="3" id="KW-0479">Metal-binding</keyword>
<dbReference type="GO" id="GO:0008758">
    <property type="term" value="F:UDP-2,3-diacylglucosamine hydrolase activity"/>
    <property type="evidence" value="ECO:0007669"/>
    <property type="project" value="TreeGrafter"/>
</dbReference>
<keyword evidence="2" id="KW-0997">Cell inner membrane</keyword>
<keyword evidence="4" id="KW-0472">Membrane</keyword>